<protein>
    <recommendedName>
        <fullName evidence="4">DDE Tnp4 domain-containing protein</fullName>
    </recommendedName>
</protein>
<name>A0ABR0B7F3_9CRUS</name>
<feature type="compositionally biased region" description="Basic and acidic residues" evidence="1">
    <location>
        <begin position="82"/>
        <end position="92"/>
    </location>
</feature>
<evidence type="ECO:0000313" key="2">
    <source>
        <dbReference type="EMBL" id="KAK4037619.1"/>
    </source>
</evidence>
<dbReference type="EMBL" id="JAOYFB010000040">
    <property type="protein sequence ID" value="KAK4037619.1"/>
    <property type="molecule type" value="Genomic_DNA"/>
</dbReference>
<evidence type="ECO:0008006" key="4">
    <source>
        <dbReference type="Google" id="ProtNLM"/>
    </source>
</evidence>
<dbReference type="Proteomes" id="UP001234178">
    <property type="component" value="Unassembled WGS sequence"/>
</dbReference>
<organism evidence="2 3">
    <name type="scientific">Daphnia magna</name>
    <dbReference type="NCBI Taxonomy" id="35525"/>
    <lineage>
        <taxon>Eukaryota</taxon>
        <taxon>Metazoa</taxon>
        <taxon>Ecdysozoa</taxon>
        <taxon>Arthropoda</taxon>
        <taxon>Crustacea</taxon>
        <taxon>Branchiopoda</taxon>
        <taxon>Diplostraca</taxon>
        <taxon>Cladocera</taxon>
        <taxon>Anomopoda</taxon>
        <taxon>Daphniidae</taxon>
        <taxon>Daphnia</taxon>
    </lineage>
</organism>
<feature type="compositionally biased region" description="Acidic residues" evidence="1">
    <location>
        <begin position="52"/>
        <end position="62"/>
    </location>
</feature>
<evidence type="ECO:0000256" key="1">
    <source>
        <dbReference type="SAM" id="MobiDB-lite"/>
    </source>
</evidence>
<proteinExistence type="predicted"/>
<feature type="region of interest" description="Disordered" evidence="1">
    <location>
        <begin position="52"/>
        <end position="92"/>
    </location>
</feature>
<accession>A0ABR0B7F3</accession>
<comment type="caution">
    <text evidence="2">The sequence shown here is derived from an EMBL/GenBank/DDBJ whole genome shotgun (WGS) entry which is preliminary data.</text>
</comment>
<keyword evidence="3" id="KW-1185">Reference proteome</keyword>
<gene>
    <name evidence="2" type="ORF">OUZ56_029650</name>
</gene>
<evidence type="ECO:0000313" key="3">
    <source>
        <dbReference type="Proteomes" id="UP001234178"/>
    </source>
</evidence>
<sequence>MVSFLGTVVMPVQHTYLRHMEILQHRKRVIVACCVLHNIALDRNQYLYEDEMEDLSDDDNDDSPDRRHQVSEIPTDEANSPRPRDSPLAEAA</sequence>
<reference evidence="2 3" key="1">
    <citation type="journal article" date="2023" name="Nucleic Acids Res.">
        <title>The hologenome of Daphnia magna reveals possible DNA methylation and microbiome-mediated evolution of the host genome.</title>
        <authorList>
            <person name="Chaturvedi A."/>
            <person name="Li X."/>
            <person name="Dhandapani V."/>
            <person name="Marshall H."/>
            <person name="Kissane S."/>
            <person name="Cuenca-Cambronero M."/>
            <person name="Asole G."/>
            <person name="Calvet F."/>
            <person name="Ruiz-Romero M."/>
            <person name="Marangio P."/>
            <person name="Guigo R."/>
            <person name="Rago D."/>
            <person name="Mirbahai L."/>
            <person name="Eastwood N."/>
            <person name="Colbourne J.K."/>
            <person name="Zhou J."/>
            <person name="Mallon E."/>
            <person name="Orsini L."/>
        </authorList>
    </citation>
    <scope>NUCLEOTIDE SEQUENCE [LARGE SCALE GENOMIC DNA]</scope>
    <source>
        <strain evidence="2">LRV0_1</strain>
    </source>
</reference>